<dbReference type="PANTHER" id="PTHR35191">
    <property type="entry name" value="PROPHAGE SIDE TAIL FIBER PROTEIN HOMOLOG STFQ-RELATED"/>
    <property type="match status" value="1"/>
</dbReference>
<dbReference type="PANTHER" id="PTHR35191:SF1">
    <property type="entry name" value="PROPHAGE SIDE TAIL FIBER PROTEIN HOMOLOG STFQ-RELATED"/>
    <property type="match status" value="1"/>
</dbReference>
<dbReference type="InterPro" id="IPR011083">
    <property type="entry name" value="Phage_tail_collar_dom"/>
</dbReference>
<proteinExistence type="predicted"/>
<dbReference type="InterPro" id="IPR037053">
    <property type="entry name" value="Phage_tail_collar_dom_sf"/>
</dbReference>
<organism evidence="2 3">
    <name type="scientific">Xenorhabdus santafensis</name>
    <dbReference type="NCBI Taxonomy" id="2582833"/>
    <lineage>
        <taxon>Bacteria</taxon>
        <taxon>Pseudomonadati</taxon>
        <taxon>Pseudomonadota</taxon>
        <taxon>Gammaproteobacteria</taxon>
        <taxon>Enterobacterales</taxon>
        <taxon>Morganellaceae</taxon>
        <taxon>Xenorhabdus</taxon>
    </lineage>
</organism>
<evidence type="ECO:0000313" key="3">
    <source>
        <dbReference type="Proteomes" id="UP001271890"/>
    </source>
</evidence>
<feature type="domain" description="Phage tail collar" evidence="1">
    <location>
        <begin position="12"/>
        <end position="59"/>
    </location>
</feature>
<dbReference type="SUPFAM" id="SSF88874">
    <property type="entry name" value="Receptor-binding domain of short tail fibre protein gp12"/>
    <property type="match status" value="1"/>
</dbReference>
<sequence length="144" mass="15281">NLGLTGTELPVGVPVPWPLATPPAGWLKCNGSAFSRAECPKLAQVYPSGVLPDLRGEFLRGWDGGRGVDNGRSLLSTQASTVFSEYAGNFPMGSGHAIHNHDGVVSRYPGFSRFALPSPVVGDGVDFVSIRPQNIAFNYIVRAV</sequence>
<dbReference type="Pfam" id="PF07484">
    <property type="entry name" value="Collar"/>
    <property type="match status" value="1"/>
</dbReference>
<dbReference type="Gene3D" id="3.90.1340.10">
    <property type="entry name" value="Phage tail collar domain"/>
    <property type="match status" value="1"/>
</dbReference>
<name>A0ABU4SF83_9GAMM</name>
<evidence type="ECO:0000313" key="2">
    <source>
        <dbReference type="EMBL" id="MDX7989468.1"/>
    </source>
</evidence>
<dbReference type="RefSeq" id="WP_319931838.1">
    <property type="nucleotide sequence ID" value="NZ_VCDN01000182.1"/>
</dbReference>
<dbReference type="InterPro" id="IPR051934">
    <property type="entry name" value="Phage_Tail_Fiber_Structural"/>
</dbReference>
<keyword evidence="3" id="KW-1185">Reference proteome</keyword>
<feature type="non-terminal residue" evidence="2">
    <location>
        <position position="1"/>
    </location>
</feature>
<comment type="caution">
    <text evidence="2">The sequence shown here is derived from an EMBL/GenBank/DDBJ whole genome shotgun (WGS) entry which is preliminary data.</text>
</comment>
<accession>A0ABU4SF83</accession>
<dbReference type="Proteomes" id="UP001271890">
    <property type="component" value="Unassembled WGS sequence"/>
</dbReference>
<protein>
    <submittedName>
        <fullName evidence="2">Tail fiber protein</fullName>
    </submittedName>
</protein>
<gene>
    <name evidence="2" type="ORF">FE392_19640</name>
</gene>
<dbReference type="EMBL" id="VCDN01000182">
    <property type="protein sequence ID" value="MDX7989468.1"/>
    <property type="molecule type" value="Genomic_DNA"/>
</dbReference>
<reference evidence="3" key="1">
    <citation type="journal article" date="2024" name="Toxins">
        <title>Genome Sequence Analysis of Native Xenorhabdus Strains Isolated from Entomopathogenic Nematodes in Argentina.</title>
        <authorList>
            <person name="Palma L."/>
            <person name="Frizzo L."/>
            <person name="Kaiser S."/>
            <person name="Berry C."/>
            <person name="Caballero P."/>
            <person name="Bode H.B."/>
            <person name="Del Valle E.E."/>
        </authorList>
    </citation>
    <scope>NUCLEOTIDE SEQUENCE [LARGE SCALE GENOMIC DNA]</scope>
    <source>
        <strain evidence="3">12</strain>
    </source>
</reference>
<evidence type="ECO:0000259" key="1">
    <source>
        <dbReference type="Pfam" id="PF07484"/>
    </source>
</evidence>